<protein>
    <recommendedName>
        <fullName evidence="3">PA14 domain-containing protein</fullName>
    </recommendedName>
</protein>
<evidence type="ECO:0000313" key="2">
    <source>
        <dbReference type="Proteomes" id="UP000247903"/>
    </source>
</evidence>
<dbReference type="RefSeq" id="WP_110305164.1">
    <property type="nucleotide sequence ID" value="NZ_QJHK01000002.1"/>
</dbReference>
<proteinExistence type="predicted"/>
<reference evidence="1 2" key="1">
    <citation type="submission" date="2018-05" db="EMBL/GenBank/DDBJ databases">
        <title>Flavobacterium sp. strain IMCC34759, incomplete genome.</title>
        <authorList>
            <person name="Joung Y."/>
            <person name="Cho J."/>
        </authorList>
    </citation>
    <scope>NUCLEOTIDE SEQUENCE [LARGE SCALE GENOMIC DNA]</scope>
    <source>
        <strain evidence="1 2">IMCC34759</strain>
    </source>
</reference>
<organism evidence="1 2">
    <name type="scientific">Flavobacterium cheongpyeongense</name>
    <dbReference type="NCBI Taxonomy" id="2212651"/>
    <lineage>
        <taxon>Bacteria</taxon>
        <taxon>Pseudomonadati</taxon>
        <taxon>Bacteroidota</taxon>
        <taxon>Flavobacteriia</taxon>
        <taxon>Flavobacteriales</taxon>
        <taxon>Flavobacteriaceae</taxon>
        <taxon>Flavobacterium</taxon>
    </lineage>
</organism>
<accession>A0A2V4BT90</accession>
<gene>
    <name evidence="1" type="ORF">DMB65_02855</name>
</gene>
<dbReference type="EMBL" id="QJHK01000002">
    <property type="protein sequence ID" value="PXY42191.1"/>
    <property type="molecule type" value="Genomic_DNA"/>
</dbReference>
<evidence type="ECO:0008006" key="3">
    <source>
        <dbReference type="Google" id="ProtNLM"/>
    </source>
</evidence>
<evidence type="ECO:0000313" key="1">
    <source>
        <dbReference type="EMBL" id="PXY42191.1"/>
    </source>
</evidence>
<comment type="caution">
    <text evidence="1">The sequence shown here is derived from an EMBL/GenBank/DDBJ whole genome shotgun (WGS) entry which is preliminary data.</text>
</comment>
<sequence>MIKQKKISKIKKTIAIYLAMMILLETLQPLQMYALTSGPTQPEFNAFTPIGTSDMVDLTNGDFNYNIPIMDVGGYPINLSYNSGITMDQEASWVGLGWNLNIGQIERQVRGLPDDFNGDEILYENNLKKNITVGTNLGVNLAFAGTDSKLFTAGAGIGVEYNNYEGVSFRPSFGVGFNLSDEVGVGLNFTSSVTEGASVTPSLSISQKMTTQSSGVVNYIDGTGTIGLGFNSRKGLENLNLSASVKNKAYVANCESNHDTRIENKESIGGSISFNNQSFTPSKRIGFNNYSFSFNGAVGIEAWFLEPQFQMTGYGSYQEIAPEYKYRPEKAFGYEYTEYKKKQSGILDFNREYERNVSENTTALPVTNYTYDTYNIEGQGVSGMFRPYRSKVSYVYNDAVVDRGTGISTGAEFGIGELLHWGFDFKKTTTVSSTDGWFQNNNTIKHLEEKNTDKKAPGYEPVSFRLVGSMSADPEINIYNGIQNTNPLRFGLDGPSKSRTLTPRYYNETSETSQIPIKRTKRVLRNQLVQKITDEEAIRDSNFIIRNPNAKLHHTAGIKVVQNNGTTYVYGNTVYNTKKVEATFDVSGKTGNNTSGLVPYDADLTKNYSPDNKSDQYLNKITTPSYAHSYLLTSVLSTDYQDIDDNGPSINDLGSYTKFEYESKNSNYKWRIPYEENMATYNRGLISKKEDEKGTYLYGEKELKYLTRIVTKTHVAFFDLEERKDARGALGETGGIGSGSGKMYKIKSIRLYSLPEVSNSAGGITDPGEDGAIKPIKTAHFVYNYNLCKGMPNNDGTAVELTGDNAKGKLTLERVYFTYRGSKMGKYTPYVFDYGTNNPDYDLKGFDIWGNYKVNPEHSGNSEITSSDLSTAEFPFVEQDLVKANLYTGAWTLKTVTLPSGGKISIETESDDYQYVQNKKAMQMFKVLGCGNVPVPPTTITSTLYGNGSQNKYLYVKLNNETSVTNKDEFIAKYLEENLDKPIQFRFLLNMTSKSWQKEYVSGYFKIKDEEANPITITERSEGTVVSIPLEFLKLDGGTNSNDNVNPIAKAGWGFGRTYLNRVVYSLGGDSVNDDFTSIVKDLVGSIKAISEIFNGPNKALNDKGCASNFDPNKSWIRLENPTGSKLGGGLRVTSIKLSDNWGKMLGNTGDENSDPDTMQYGQTYTYKNEFGKSSGVATFEPNSCSENPLVEPFYNNQGNYAENIAAPKENNYIEKPFGKDFFPAPRITYSRVTVKNLERKDEATQFKVKKHATGIVVTEHYTSYDFPTKVNYTKLDTRPDIVPNDILGAAIKTANVRVRNHLTMSQGYSIETNDMNGKMKSQYVYAESQADLLLQQNPASPAVPTSYVKYKYNVDADQNLVNNLTTINSAGEVETKLIGVDYDLVNDFNESHSETNLVGFDANVATVLFGIFPVFVPKVIPKLSYHENLLRTAVTTKHVHKSGILLEKTAYDLGSTINTKNIAWDADSGEVILTQTQNEYNDNYYSFTYPAYWMYDGMGMASKNIGIEGTLIAKTSATPVGTDPVNKDAGYTLENYTGPLTGIFHVGDELYIKDGLTQTSEVFPQNQPTAYKLWVVSVNNGAILLMDRNGNYTNPCADTNSIKFKIIRSGYRNLQSAPMATITTMTNPIANGDLNANSFIYSSSASINPKILNANAIVYKDFWNTQKESGLPLYPERDPNKYVTYTGSGGVPVTVYTGAPYTSEDGTPVYSFDLKLNPYLWNIKGNWKAEKSYAYLTGRNATSATNTNDPRNEGFFNNFIPFYQISNGIWIAKTDNWTYASSVTKVSPYGPELENKDALDRYSAAQYGYGYKLPIAVASNSKYQQMGFEGFEEIKSWKPNTHFGFNTMPPDLVSTESHTGKGSLKVQNGQTKSLIRKLSPVYQTYPNVKCPVDPSKFCPTSVTVVNGTELSPSLNMNNMVVTVLTYSFNINDNISLYENVNFPTDKVSIKNVNNIIYVGIDKTEYNKYKIGGIKARQYFYVSFYHSINGTHLTKVRVGSKGNDSASLTYDCNLSSISPTW</sequence>
<name>A0A2V4BT90_9FLAO</name>
<keyword evidence="2" id="KW-1185">Reference proteome</keyword>
<dbReference type="OrthoDB" id="9814627at2"/>
<dbReference type="Proteomes" id="UP000247903">
    <property type="component" value="Unassembled WGS sequence"/>
</dbReference>